<dbReference type="AlphaFoldDB" id="A0A8I6Y5A7"/>
<keyword evidence="2" id="KW-1185">Reference proteome</keyword>
<accession>A0A8I6Y5A7</accession>
<proteinExistence type="predicted"/>
<reference evidence="1" key="3">
    <citation type="submission" date="2022-01" db="UniProtKB">
        <authorList>
            <consortium name="EnsemblPlants"/>
        </authorList>
    </citation>
    <scope>IDENTIFICATION</scope>
    <source>
        <strain evidence="1">subsp. vulgare</strain>
    </source>
</reference>
<evidence type="ECO:0000313" key="2">
    <source>
        <dbReference type="Proteomes" id="UP000011116"/>
    </source>
</evidence>
<evidence type="ECO:0000313" key="1">
    <source>
        <dbReference type="EnsemblPlants" id="HORVU.MOREX.r3.4HG0418340.1.CDS1"/>
    </source>
</evidence>
<reference evidence="2" key="1">
    <citation type="journal article" date="2012" name="Nature">
        <title>A physical, genetic and functional sequence assembly of the barley genome.</title>
        <authorList>
            <consortium name="The International Barley Genome Sequencing Consortium"/>
            <person name="Mayer K.F."/>
            <person name="Waugh R."/>
            <person name="Brown J.W."/>
            <person name="Schulman A."/>
            <person name="Langridge P."/>
            <person name="Platzer M."/>
            <person name="Fincher G.B."/>
            <person name="Muehlbauer G.J."/>
            <person name="Sato K."/>
            <person name="Close T.J."/>
            <person name="Wise R.P."/>
            <person name="Stein N."/>
        </authorList>
    </citation>
    <scope>NUCLEOTIDE SEQUENCE [LARGE SCALE GENOMIC DNA]</scope>
    <source>
        <strain evidence="2">cv. Morex</strain>
    </source>
</reference>
<sequence length="120" mass="14145">MQRVPKQNSRRLNKYVCPLQILWLCRKALGFPSMVLILAMVTERSADGTCSPGHTLELSTYRYSDTCESFNIQYRTPCREPECLSLFPKNYAYVGHTHVRHWHLLQPDFLMYYFCSMQCL</sequence>
<dbReference type="EnsemblPlants" id="HORVU.MOREX.r3.4HG0418340.1">
    <property type="protein sequence ID" value="HORVU.MOREX.r3.4HG0418340.1.CDS1"/>
    <property type="gene ID" value="HORVU.MOREX.r3.4HG0418340"/>
</dbReference>
<protein>
    <submittedName>
        <fullName evidence="1">Uncharacterized protein</fullName>
    </submittedName>
</protein>
<reference evidence="1" key="2">
    <citation type="submission" date="2020-10" db="EMBL/GenBank/DDBJ databases">
        <authorList>
            <person name="Scholz U."/>
            <person name="Mascher M."/>
            <person name="Fiebig A."/>
        </authorList>
    </citation>
    <scope>NUCLEOTIDE SEQUENCE [LARGE SCALE GENOMIC DNA]</scope>
    <source>
        <strain evidence="1">cv. Morex</strain>
    </source>
</reference>
<dbReference type="Proteomes" id="UP000011116">
    <property type="component" value="Chromosome 4H"/>
</dbReference>
<organism evidence="1 2">
    <name type="scientific">Hordeum vulgare subsp. vulgare</name>
    <name type="common">Domesticated barley</name>
    <dbReference type="NCBI Taxonomy" id="112509"/>
    <lineage>
        <taxon>Eukaryota</taxon>
        <taxon>Viridiplantae</taxon>
        <taxon>Streptophyta</taxon>
        <taxon>Embryophyta</taxon>
        <taxon>Tracheophyta</taxon>
        <taxon>Spermatophyta</taxon>
        <taxon>Magnoliopsida</taxon>
        <taxon>Liliopsida</taxon>
        <taxon>Poales</taxon>
        <taxon>Poaceae</taxon>
        <taxon>BOP clade</taxon>
        <taxon>Pooideae</taxon>
        <taxon>Triticodae</taxon>
        <taxon>Triticeae</taxon>
        <taxon>Hordeinae</taxon>
        <taxon>Hordeum</taxon>
    </lineage>
</organism>
<dbReference type="Gramene" id="HORVU.MOREX.r3.4HG0418340.1">
    <property type="protein sequence ID" value="HORVU.MOREX.r3.4HG0418340.1.CDS1"/>
    <property type="gene ID" value="HORVU.MOREX.r3.4HG0418340"/>
</dbReference>
<name>A0A8I6Y5A7_HORVV</name>